<sequence>MLSLITLLAVFSTAWANLISFNNHPLDPHELINKPIPGGSPVYKCDIVEKQLLEITSVELSPNPPQRGQNLTIVASGELFEELVEGAYVDVEVRLGYIRLLAQTFDLCETLDENDVEGLKCPVQPGVYNLEKEVSIPAEVPPGKYVFIARAYTVADDLISCVTGEVFFPAGQVKL</sequence>
<evidence type="ECO:0000256" key="6">
    <source>
        <dbReference type="ARBA" id="ARBA00022729"/>
    </source>
</evidence>
<comment type="subunit">
    <text evidence="3">Monomer.</text>
</comment>
<keyword evidence="11" id="KW-1185">Reference proteome</keyword>
<evidence type="ECO:0000256" key="2">
    <source>
        <dbReference type="ARBA" id="ARBA00006370"/>
    </source>
</evidence>
<gene>
    <name evidence="10" type="ORF">BN860_10044g</name>
</gene>
<accession>A0A8J2SZ04</accession>
<dbReference type="PANTHER" id="PTHR11306:SF0">
    <property type="entry name" value="PHOSPHATIDYLGLYCEROL_PHOSPHATIDYLINOSITOL TRANSFER PROTEIN"/>
    <property type="match status" value="1"/>
</dbReference>
<feature type="chain" id="PRO_5035292620" description="Phosphatidylglycerol/phosphatidylinositol transfer protein" evidence="8">
    <location>
        <begin position="17"/>
        <end position="175"/>
    </location>
</feature>
<organism evidence="10 11">
    <name type="scientific">Zygosaccharomyces bailii (strain CLIB 213 / ATCC 58445 / CBS 680 / BCRC 21525 / NBRC 1098 / NCYC 1416 / NRRL Y-2227)</name>
    <dbReference type="NCBI Taxonomy" id="1333698"/>
    <lineage>
        <taxon>Eukaryota</taxon>
        <taxon>Fungi</taxon>
        <taxon>Dikarya</taxon>
        <taxon>Ascomycota</taxon>
        <taxon>Saccharomycotina</taxon>
        <taxon>Saccharomycetes</taxon>
        <taxon>Saccharomycetales</taxon>
        <taxon>Saccharomycetaceae</taxon>
        <taxon>Zygosaccharomyces</taxon>
    </lineage>
</organism>
<name>A0A8J2SZ04_ZYGB2</name>
<evidence type="ECO:0000256" key="3">
    <source>
        <dbReference type="ARBA" id="ARBA00011245"/>
    </source>
</evidence>
<dbReference type="PANTHER" id="PTHR11306">
    <property type="entry name" value="NIEMANN PICK TYPE C2 PROTEIN NPC2-RELATED"/>
    <property type="match status" value="1"/>
</dbReference>
<evidence type="ECO:0000256" key="4">
    <source>
        <dbReference type="ARBA" id="ARBA00016056"/>
    </source>
</evidence>
<dbReference type="Gene3D" id="2.70.220.10">
    <property type="entry name" value="Ganglioside GM2 activator"/>
    <property type="match status" value="1"/>
</dbReference>
<reference evidence="11" key="1">
    <citation type="journal article" date="2013" name="Genome Announc.">
        <title>Genome sequence of the food spoilage yeast Zygosaccharomyces bailii CLIB 213(T).</title>
        <authorList>
            <person name="Galeote V."/>
            <person name="Bigey F."/>
            <person name="Devillers H."/>
            <person name="Neuveglise C."/>
            <person name="Dequin S."/>
        </authorList>
    </citation>
    <scope>NUCLEOTIDE SEQUENCE [LARGE SCALE GENOMIC DNA]</scope>
    <source>
        <strain evidence="11">CLIB 213 / ATCC 58445 / CBS 680 / CCRC 21525 / NBRC 1098 / NCYC 1416 / NRRL Y-2227</strain>
    </source>
</reference>
<dbReference type="EMBL" id="HG316454">
    <property type="protein sequence ID" value="CDF87596.1"/>
    <property type="molecule type" value="Genomic_DNA"/>
</dbReference>
<keyword evidence="6 8" id="KW-0732">Signal</keyword>
<feature type="domain" description="MD-2-related lipid-recognition" evidence="9">
    <location>
        <begin position="42"/>
        <end position="166"/>
    </location>
</feature>
<keyword evidence="5" id="KW-0813">Transport</keyword>
<dbReference type="InterPro" id="IPR003172">
    <property type="entry name" value="ML_dom"/>
</dbReference>
<protein>
    <recommendedName>
        <fullName evidence="4">Phosphatidylglycerol/phosphatidylinositol transfer protein</fullName>
    </recommendedName>
</protein>
<evidence type="ECO:0000256" key="1">
    <source>
        <dbReference type="ARBA" id="ARBA00002053"/>
    </source>
</evidence>
<comment type="function">
    <text evidence="1">Catalyzes the intermembrane transfer of phosphatidylglycerol and phosphatidylinositol.</text>
</comment>
<dbReference type="InterPro" id="IPR039670">
    <property type="entry name" value="NPC2-like"/>
</dbReference>
<dbReference type="SUPFAM" id="SSF81296">
    <property type="entry name" value="E set domains"/>
    <property type="match status" value="1"/>
</dbReference>
<dbReference type="OrthoDB" id="6409159at2759"/>
<dbReference type="InterPro" id="IPR036846">
    <property type="entry name" value="GM2-AP_sf"/>
</dbReference>
<dbReference type="InterPro" id="IPR014756">
    <property type="entry name" value="Ig_E-set"/>
</dbReference>
<evidence type="ECO:0000313" key="10">
    <source>
        <dbReference type="EMBL" id="CDF87596.1"/>
    </source>
</evidence>
<dbReference type="Pfam" id="PF02221">
    <property type="entry name" value="E1_DerP2_DerF2"/>
    <property type="match status" value="1"/>
</dbReference>
<comment type="similarity">
    <text evidence="2">Belongs to the NPC2 family.</text>
</comment>
<dbReference type="SMART" id="SM00737">
    <property type="entry name" value="ML"/>
    <property type="match status" value="1"/>
</dbReference>
<dbReference type="GO" id="GO:0032934">
    <property type="term" value="F:sterol binding"/>
    <property type="evidence" value="ECO:0007669"/>
    <property type="project" value="InterPro"/>
</dbReference>
<dbReference type="AlphaFoldDB" id="A0A8J2SZ04"/>
<evidence type="ECO:0000313" key="11">
    <source>
        <dbReference type="Proteomes" id="UP000019375"/>
    </source>
</evidence>
<dbReference type="Proteomes" id="UP000019375">
    <property type="component" value="Unassembled WGS sequence"/>
</dbReference>
<keyword evidence="7" id="KW-0445">Lipid transport</keyword>
<dbReference type="InterPro" id="IPR033917">
    <property type="entry name" value="ML_PG-PI_TP"/>
</dbReference>
<proteinExistence type="inferred from homology"/>
<evidence type="ECO:0000256" key="5">
    <source>
        <dbReference type="ARBA" id="ARBA00022448"/>
    </source>
</evidence>
<feature type="signal peptide" evidence="8">
    <location>
        <begin position="1"/>
        <end position="16"/>
    </location>
</feature>
<evidence type="ECO:0000256" key="7">
    <source>
        <dbReference type="ARBA" id="ARBA00023055"/>
    </source>
</evidence>
<evidence type="ECO:0000256" key="8">
    <source>
        <dbReference type="SAM" id="SignalP"/>
    </source>
</evidence>
<dbReference type="GO" id="GO:0032366">
    <property type="term" value="P:intracellular sterol transport"/>
    <property type="evidence" value="ECO:0007669"/>
    <property type="project" value="InterPro"/>
</dbReference>
<dbReference type="CDD" id="cd00917">
    <property type="entry name" value="PG-PI_TP"/>
    <property type="match status" value="1"/>
</dbReference>
<evidence type="ECO:0000259" key="9">
    <source>
        <dbReference type="SMART" id="SM00737"/>
    </source>
</evidence>